<dbReference type="Proteomes" id="UP000183209">
    <property type="component" value="Unassembled WGS sequence"/>
</dbReference>
<keyword evidence="2" id="KW-0902">Two-component regulatory system</keyword>
<name>A0A1I6UR62_9FLAO</name>
<evidence type="ECO:0000313" key="6">
    <source>
        <dbReference type="Proteomes" id="UP000183209"/>
    </source>
</evidence>
<dbReference type="EMBL" id="FPAG01000007">
    <property type="protein sequence ID" value="SFT03827.1"/>
    <property type="molecule type" value="Genomic_DNA"/>
</dbReference>
<dbReference type="PANTHER" id="PTHR44591">
    <property type="entry name" value="STRESS RESPONSE REGULATOR PROTEIN 1"/>
    <property type="match status" value="1"/>
</dbReference>
<proteinExistence type="predicted"/>
<dbReference type="SMART" id="SM00448">
    <property type="entry name" value="REC"/>
    <property type="match status" value="1"/>
</dbReference>
<feature type="domain" description="Response regulatory" evidence="4">
    <location>
        <begin position="42"/>
        <end position="156"/>
    </location>
</feature>
<dbReference type="InterPro" id="IPR011006">
    <property type="entry name" value="CheY-like_superfamily"/>
</dbReference>
<dbReference type="SUPFAM" id="SSF53649">
    <property type="entry name" value="Alkaline phosphatase-like"/>
    <property type="match status" value="1"/>
</dbReference>
<keyword evidence="1 3" id="KW-0597">Phosphoprotein</keyword>
<dbReference type="InterPro" id="IPR001789">
    <property type="entry name" value="Sig_transdc_resp-reg_receiver"/>
</dbReference>
<dbReference type="Pfam" id="PF08665">
    <property type="entry name" value="PglZ"/>
    <property type="match status" value="1"/>
</dbReference>
<protein>
    <submittedName>
        <fullName evidence="5">Response regulator receiver domain-containing protein</fullName>
    </submittedName>
</protein>
<evidence type="ECO:0000259" key="4">
    <source>
        <dbReference type="PROSITE" id="PS50110"/>
    </source>
</evidence>
<dbReference type="Gene3D" id="3.40.50.2300">
    <property type="match status" value="1"/>
</dbReference>
<dbReference type="AlphaFoldDB" id="A0A1I6UR62"/>
<dbReference type="GO" id="GO:0000160">
    <property type="term" value="P:phosphorelay signal transduction system"/>
    <property type="evidence" value="ECO:0007669"/>
    <property type="project" value="UniProtKB-KW"/>
</dbReference>
<evidence type="ECO:0000313" key="5">
    <source>
        <dbReference type="EMBL" id="SFT03827.1"/>
    </source>
</evidence>
<dbReference type="InterPro" id="IPR050595">
    <property type="entry name" value="Bact_response_regulator"/>
</dbReference>
<dbReference type="PROSITE" id="PS50110">
    <property type="entry name" value="RESPONSE_REGULATORY"/>
    <property type="match status" value="1"/>
</dbReference>
<evidence type="ECO:0000256" key="2">
    <source>
        <dbReference type="ARBA" id="ARBA00023012"/>
    </source>
</evidence>
<organism evidence="5 6">
    <name type="scientific">Zhouia amylolytica</name>
    <dbReference type="NCBI Taxonomy" id="376730"/>
    <lineage>
        <taxon>Bacteria</taxon>
        <taxon>Pseudomonadati</taxon>
        <taxon>Bacteroidota</taxon>
        <taxon>Flavobacteriia</taxon>
        <taxon>Flavobacteriales</taxon>
        <taxon>Flavobacteriaceae</taxon>
        <taxon>Zhouia</taxon>
    </lineage>
</organism>
<dbReference type="PANTHER" id="PTHR44591:SF14">
    <property type="entry name" value="PROTEIN PILG"/>
    <property type="match status" value="1"/>
</dbReference>
<gene>
    <name evidence="5" type="ORF">SAMN04487906_2654</name>
</gene>
<reference evidence="5 6" key="1">
    <citation type="submission" date="2016-10" db="EMBL/GenBank/DDBJ databases">
        <authorList>
            <person name="de Groot N.N."/>
        </authorList>
    </citation>
    <scope>NUCLEOTIDE SEQUENCE [LARGE SCALE GENOMIC DNA]</scope>
    <source>
        <strain evidence="5 6">CGMCC 1.6114</strain>
    </source>
</reference>
<accession>A0A1I6UR62</accession>
<dbReference type="SUPFAM" id="SSF52172">
    <property type="entry name" value="CheY-like"/>
    <property type="match status" value="1"/>
</dbReference>
<feature type="modified residue" description="4-aspartylphosphate" evidence="3">
    <location>
        <position position="91"/>
    </location>
</feature>
<dbReference type="Pfam" id="PF00072">
    <property type="entry name" value="Response_reg"/>
    <property type="match status" value="1"/>
</dbReference>
<dbReference type="InterPro" id="IPR017850">
    <property type="entry name" value="Alkaline_phosphatase_core_sf"/>
</dbReference>
<dbReference type="CDD" id="cd00156">
    <property type="entry name" value="REC"/>
    <property type="match status" value="1"/>
</dbReference>
<evidence type="ECO:0000256" key="1">
    <source>
        <dbReference type="ARBA" id="ARBA00022553"/>
    </source>
</evidence>
<evidence type="ECO:0000256" key="3">
    <source>
        <dbReference type="PROSITE-ProRule" id="PRU00169"/>
    </source>
</evidence>
<sequence length="552" mass="64018">MCIGNGNKTIYWIVKDFQLISCLQCEIEIYKKQIYVSMSDIKILWVDDEIELLKPHILFLEQRNYKIDTRKSGSEAVDSIDSNEYDIVFLDENMPGLSGLETLSEIKSKKPDLPVVMITKSEEENIMEDAIGAKIADYLIKPVNPNQILLSLKKNLDHSRLVSEKTTSNYQQEFGKISMEMSMVNSYQEWAELYQKLIYWELELEDIEDAGLIEILESQKIEANSQFGKFIDKNYQRWFEDQDPPVMSHTLFKEKVIPELKDNTPTLLVVIDNLRYDQWKAIEPHIAPYYKKTNEAPYFSILPTATQYARNAIFSGLMPAEMEKLYPNLWKNDTDEGGKNLHEADFLNEQIRRLGVSLKWEYHKISSLKAGRQLAQNFKSQKDNDLTVIVYNFVDMLSHSKTEMEVVKELASNDKAYRSLTQSWFRNSPLLDIIQQSQQLGFRLIITTDHGTINVKNPSKVVGDRDTSLNLRYKTGRSLTYQDKDVLAIKDPKEVHLPAINMSSSFIFAKNDLFFAYPNNYNHYVSYYKNTYQHGGVSLEEMIIPIAVFEPK</sequence>
<dbReference type="Gene3D" id="3.40.720.10">
    <property type="entry name" value="Alkaline Phosphatase, subunit A"/>
    <property type="match status" value="1"/>
</dbReference>